<dbReference type="RefSeq" id="WP_349298233.1">
    <property type="nucleotide sequence ID" value="NZ_JBEDNQ010000004.1"/>
</dbReference>
<proteinExistence type="predicted"/>
<comment type="caution">
    <text evidence="1">The sequence shown here is derived from an EMBL/GenBank/DDBJ whole genome shotgun (WGS) entry which is preliminary data.</text>
</comment>
<gene>
    <name evidence="1" type="ORF">WIS52_11860</name>
</gene>
<keyword evidence="2" id="KW-1185">Reference proteome</keyword>
<accession>A0ABV1KC34</accession>
<evidence type="ECO:0000313" key="2">
    <source>
        <dbReference type="Proteomes" id="UP001494902"/>
    </source>
</evidence>
<protein>
    <recommendedName>
        <fullName evidence="3">Plasmid replication, integration and excision activator</fullName>
    </recommendedName>
</protein>
<dbReference type="Proteomes" id="UP001494902">
    <property type="component" value="Unassembled WGS sequence"/>
</dbReference>
<organism evidence="1 2">
    <name type="scientific">Pseudonocardia nematodicida</name>
    <dbReference type="NCBI Taxonomy" id="1206997"/>
    <lineage>
        <taxon>Bacteria</taxon>
        <taxon>Bacillati</taxon>
        <taxon>Actinomycetota</taxon>
        <taxon>Actinomycetes</taxon>
        <taxon>Pseudonocardiales</taxon>
        <taxon>Pseudonocardiaceae</taxon>
        <taxon>Pseudonocardia</taxon>
    </lineage>
</organism>
<name>A0ABV1KC34_9PSEU</name>
<reference evidence="1 2" key="1">
    <citation type="submission" date="2024-03" db="EMBL/GenBank/DDBJ databases">
        <title>Draft genome sequence of Pseudonocardia nematodicida JCM 31783.</title>
        <authorList>
            <person name="Butdee W."/>
            <person name="Duangmal K."/>
        </authorList>
    </citation>
    <scope>NUCLEOTIDE SEQUENCE [LARGE SCALE GENOMIC DNA]</scope>
    <source>
        <strain evidence="1 2">JCM 31783</strain>
    </source>
</reference>
<dbReference type="EMBL" id="JBEDNQ010000004">
    <property type="protein sequence ID" value="MEQ3551167.1"/>
    <property type="molecule type" value="Genomic_DNA"/>
</dbReference>
<evidence type="ECO:0008006" key="3">
    <source>
        <dbReference type="Google" id="ProtNLM"/>
    </source>
</evidence>
<evidence type="ECO:0000313" key="1">
    <source>
        <dbReference type="EMBL" id="MEQ3551167.1"/>
    </source>
</evidence>
<sequence>MRSIPVDTSKVQFIGTGKVAERAEYVQLSDGSRKRSGNQAKDETTGLPVFVVDVLVNDPENNRAEIAGVKIAAAEAPQTQLGQPVQFRDLVAVPWVDDARRVQMSFRAAGIEIGGHGRGHKPAENAA</sequence>